<proteinExistence type="predicted"/>
<evidence type="ECO:0000313" key="2">
    <source>
        <dbReference type="EMBL" id="QEE16140.1"/>
    </source>
</evidence>
<keyword evidence="3" id="KW-1185">Reference proteome</keyword>
<feature type="domain" description="(S)-ureidoglycine aminohydrolase cupin" evidence="1">
    <location>
        <begin position="15"/>
        <end position="86"/>
    </location>
</feature>
<dbReference type="EMBL" id="CP042905">
    <property type="protein sequence ID" value="QEE16140.1"/>
    <property type="molecule type" value="Genomic_DNA"/>
</dbReference>
<dbReference type="AlphaFoldDB" id="A0A5B9DBL6"/>
<evidence type="ECO:0000259" key="1">
    <source>
        <dbReference type="Pfam" id="PF05899"/>
    </source>
</evidence>
<protein>
    <submittedName>
        <fullName evidence="2">Cupin domain-containing protein</fullName>
    </submittedName>
</protein>
<reference evidence="2 3" key="2">
    <citation type="journal article" date="2024" name="Int. J. Syst. Evol. Microbiol.">
        <title>Promethearchaeum syntrophicum gen. nov., sp. nov., an anaerobic, obligately syntrophic archaeon, the first isolate of the lineage 'Asgard' archaea, and proposal of the new archaeal phylum Promethearchaeota phyl. nov. and kingdom Promethearchaeati regn. nov.</title>
        <authorList>
            <person name="Imachi H."/>
            <person name="Nobu M.K."/>
            <person name="Kato S."/>
            <person name="Takaki Y."/>
            <person name="Miyazaki M."/>
            <person name="Miyata M."/>
            <person name="Ogawara M."/>
            <person name="Saito Y."/>
            <person name="Sakai S."/>
            <person name="Tahara Y.O."/>
            <person name="Takano Y."/>
            <person name="Tasumi E."/>
            <person name="Uematsu K."/>
            <person name="Yoshimura T."/>
            <person name="Itoh T."/>
            <person name="Ohkuma M."/>
            <person name="Takai K."/>
        </authorList>
    </citation>
    <scope>NUCLEOTIDE SEQUENCE [LARGE SCALE GENOMIC DNA]</scope>
    <source>
        <strain evidence="2 3">MK-D1</strain>
    </source>
</reference>
<dbReference type="KEGG" id="psyt:DSAG12_01969"/>
<dbReference type="CDD" id="cd02227">
    <property type="entry name" value="cupin_TM1112-like"/>
    <property type="match status" value="1"/>
</dbReference>
<dbReference type="InterPro" id="IPR014710">
    <property type="entry name" value="RmlC-like_jellyroll"/>
</dbReference>
<sequence length="90" mass="10432">MVKFDKKKPTQEELTKLGVKEWGTWTKEVSEFPWEYDSKETFYVLEGEAEIASEGETISFGPGDLVTCYSGLKCTWNVKKPIKKHYRFGD</sequence>
<dbReference type="Gene3D" id="2.60.120.10">
    <property type="entry name" value="Jelly Rolls"/>
    <property type="match status" value="1"/>
</dbReference>
<dbReference type="InterPro" id="IPR011051">
    <property type="entry name" value="RmlC_Cupin_sf"/>
</dbReference>
<dbReference type="GeneID" id="41329960"/>
<reference evidence="2 3" key="1">
    <citation type="journal article" date="2020" name="Nature">
        <title>Isolation of an archaeon at the prokaryote-eukaryote interface.</title>
        <authorList>
            <person name="Imachi H."/>
            <person name="Nobu M.K."/>
            <person name="Nakahara N."/>
            <person name="Morono Y."/>
            <person name="Ogawara M."/>
            <person name="Takaki Y."/>
            <person name="Takano Y."/>
            <person name="Uematsu K."/>
            <person name="Ikuta T."/>
            <person name="Ito M."/>
            <person name="Matsui Y."/>
            <person name="Miyazaki M."/>
            <person name="Murata K."/>
            <person name="Saito Y."/>
            <person name="Sakai S."/>
            <person name="Song C."/>
            <person name="Tasumi E."/>
            <person name="Yamanaka Y."/>
            <person name="Yamaguchi T."/>
            <person name="Kamagata Y."/>
            <person name="Tamaki H."/>
            <person name="Takai K."/>
        </authorList>
    </citation>
    <scope>NUCLEOTIDE SEQUENCE [LARGE SCALE GENOMIC DNA]</scope>
    <source>
        <strain evidence="2 3">MK-D1</strain>
    </source>
</reference>
<dbReference type="PANTHER" id="PTHR33271">
    <property type="entry name" value="OS04G0445200 PROTEIN"/>
    <property type="match status" value="1"/>
</dbReference>
<dbReference type="PANTHER" id="PTHR33271:SF22">
    <property type="entry name" value="OS04G0445200 PROTEIN"/>
    <property type="match status" value="1"/>
</dbReference>
<accession>A0A5B9DBL6</accession>
<name>A0A5B9DBL6_9ARCH</name>
<dbReference type="Proteomes" id="UP000321408">
    <property type="component" value="Chromosome"/>
</dbReference>
<dbReference type="SUPFAM" id="SSF51182">
    <property type="entry name" value="RmlC-like cupins"/>
    <property type="match status" value="1"/>
</dbReference>
<dbReference type="InterPro" id="IPR008579">
    <property type="entry name" value="UGlyAH_Cupin_dom"/>
</dbReference>
<dbReference type="Pfam" id="PF05899">
    <property type="entry name" value="Cupin_3"/>
    <property type="match status" value="1"/>
</dbReference>
<dbReference type="RefSeq" id="WP_147663021.1">
    <property type="nucleotide sequence ID" value="NZ_CP042905.2"/>
</dbReference>
<evidence type="ECO:0000313" key="3">
    <source>
        <dbReference type="Proteomes" id="UP000321408"/>
    </source>
</evidence>
<organism evidence="2 3">
    <name type="scientific">Promethearchaeum syntrophicum</name>
    <dbReference type="NCBI Taxonomy" id="2594042"/>
    <lineage>
        <taxon>Archaea</taxon>
        <taxon>Promethearchaeati</taxon>
        <taxon>Promethearchaeota</taxon>
        <taxon>Promethearchaeia</taxon>
        <taxon>Promethearchaeales</taxon>
        <taxon>Promethearchaeaceae</taxon>
        <taxon>Promethearchaeum</taxon>
    </lineage>
</organism>
<gene>
    <name evidence="2" type="ORF">DSAG12_01969</name>
</gene>